<sequence length="145" mass="16671">MVFASKTQGSSPPTLEADCVYVQMKKQYRVSRYIRAHWFVNQIGKVIQLKRPSESDLVEEVEVLSALPRDKPTGWRPDRSHEFAYLVTPATKVTFLAKKYRFVFCLDLSVSIANVDIQSETFLFDEVLCNAFKMCREACKACEYA</sequence>
<proteinExistence type="predicted"/>
<dbReference type="PANTHER" id="PTHR14918">
    <property type="entry name" value="KICSTOR COMPLEX PROTEIN SZT2"/>
    <property type="match status" value="1"/>
</dbReference>
<dbReference type="VEuPathDB" id="VectorBase:LOC119183476"/>
<name>A0A9J6D1P3_RHIMP</name>
<dbReference type="InterPro" id="IPR033228">
    <property type="entry name" value="SZT2"/>
</dbReference>
<reference evidence="1" key="2">
    <citation type="submission" date="2021-09" db="EMBL/GenBank/DDBJ databases">
        <authorList>
            <person name="Jia N."/>
            <person name="Wang J."/>
            <person name="Shi W."/>
            <person name="Du L."/>
            <person name="Sun Y."/>
            <person name="Zhan W."/>
            <person name="Jiang J."/>
            <person name="Wang Q."/>
            <person name="Zhang B."/>
            <person name="Ji P."/>
            <person name="Sakyi L.B."/>
            <person name="Cui X."/>
            <person name="Yuan T."/>
            <person name="Jiang B."/>
            <person name="Yang W."/>
            <person name="Lam T.T.-Y."/>
            <person name="Chang Q."/>
            <person name="Ding S."/>
            <person name="Wang X."/>
            <person name="Zhu J."/>
            <person name="Ruan X."/>
            <person name="Zhao L."/>
            <person name="Wei J."/>
            <person name="Que T."/>
            <person name="Du C."/>
            <person name="Cheng J."/>
            <person name="Dai P."/>
            <person name="Han X."/>
            <person name="Huang E."/>
            <person name="Gao Y."/>
            <person name="Liu J."/>
            <person name="Shao H."/>
            <person name="Ye R."/>
            <person name="Li L."/>
            <person name="Wei W."/>
            <person name="Wang X."/>
            <person name="Wang C."/>
            <person name="Huo Q."/>
            <person name="Li W."/>
            <person name="Guo W."/>
            <person name="Chen H."/>
            <person name="Chen S."/>
            <person name="Zhou L."/>
            <person name="Zhou L."/>
            <person name="Ni X."/>
            <person name="Tian J."/>
            <person name="Zhou Y."/>
            <person name="Sheng Y."/>
            <person name="Liu T."/>
            <person name="Pan Y."/>
            <person name="Xia L."/>
            <person name="Li J."/>
            <person name="Zhao F."/>
            <person name="Cao W."/>
        </authorList>
    </citation>
    <scope>NUCLEOTIDE SEQUENCE</scope>
    <source>
        <strain evidence="1">Rmic-2018</strain>
        <tissue evidence="1">Larvae</tissue>
    </source>
</reference>
<keyword evidence="2" id="KW-1185">Reference proteome</keyword>
<dbReference type="AlphaFoldDB" id="A0A9J6D1P3"/>
<dbReference type="EMBL" id="JABSTU010002129">
    <property type="protein sequence ID" value="KAH7984893.1"/>
    <property type="molecule type" value="Genomic_DNA"/>
</dbReference>
<reference evidence="1" key="1">
    <citation type="journal article" date="2020" name="Cell">
        <title>Large-Scale Comparative Analyses of Tick Genomes Elucidate Their Genetic Diversity and Vector Capacities.</title>
        <authorList>
            <consortium name="Tick Genome and Microbiome Consortium (TIGMIC)"/>
            <person name="Jia N."/>
            <person name="Wang J."/>
            <person name="Shi W."/>
            <person name="Du L."/>
            <person name="Sun Y."/>
            <person name="Zhan W."/>
            <person name="Jiang J.F."/>
            <person name="Wang Q."/>
            <person name="Zhang B."/>
            <person name="Ji P."/>
            <person name="Bell-Sakyi L."/>
            <person name="Cui X.M."/>
            <person name="Yuan T.T."/>
            <person name="Jiang B.G."/>
            <person name="Yang W.F."/>
            <person name="Lam T.T."/>
            <person name="Chang Q.C."/>
            <person name="Ding S.J."/>
            <person name="Wang X.J."/>
            <person name="Zhu J.G."/>
            <person name="Ruan X.D."/>
            <person name="Zhao L."/>
            <person name="Wei J.T."/>
            <person name="Ye R.Z."/>
            <person name="Que T.C."/>
            <person name="Du C.H."/>
            <person name="Zhou Y.H."/>
            <person name="Cheng J.X."/>
            <person name="Dai P.F."/>
            <person name="Guo W.B."/>
            <person name="Han X.H."/>
            <person name="Huang E.J."/>
            <person name="Li L.F."/>
            <person name="Wei W."/>
            <person name="Gao Y.C."/>
            <person name="Liu J.Z."/>
            <person name="Shao H.Z."/>
            <person name="Wang X."/>
            <person name="Wang C.C."/>
            <person name="Yang T.C."/>
            <person name="Huo Q.B."/>
            <person name="Li W."/>
            <person name="Chen H.Y."/>
            <person name="Chen S.E."/>
            <person name="Zhou L.G."/>
            <person name="Ni X.B."/>
            <person name="Tian J.H."/>
            <person name="Sheng Y."/>
            <person name="Liu T."/>
            <person name="Pan Y.S."/>
            <person name="Xia L.Y."/>
            <person name="Li J."/>
            <person name="Zhao F."/>
            <person name="Cao W.C."/>
        </authorList>
    </citation>
    <scope>NUCLEOTIDE SEQUENCE</scope>
    <source>
        <strain evidence="1">Rmic-2018</strain>
    </source>
</reference>
<organism evidence="1 2">
    <name type="scientific">Rhipicephalus microplus</name>
    <name type="common">Cattle tick</name>
    <name type="synonym">Boophilus microplus</name>
    <dbReference type="NCBI Taxonomy" id="6941"/>
    <lineage>
        <taxon>Eukaryota</taxon>
        <taxon>Metazoa</taxon>
        <taxon>Ecdysozoa</taxon>
        <taxon>Arthropoda</taxon>
        <taxon>Chelicerata</taxon>
        <taxon>Arachnida</taxon>
        <taxon>Acari</taxon>
        <taxon>Parasitiformes</taxon>
        <taxon>Ixodida</taxon>
        <taxon>Ixodoidea</taxon>
        <taxon>Ixodidae</taxon>
        <taxon>Rhipicephalinae</taxon>
        <taxon>Rhipicephalus</taxon>
        <taxon>Boophilus</taxon>
    </lineage>
</organism>
<accession>A0A9J6D1P3</accession>
<dbReference type="Proteomes" id="UP000821866">
    <property type="component" value="Unassembled WGS sequence"/>
</dbReference>
<dbReference type="GO" id="GO:0005777">
    <property type="term" value="C:peroxisome"/>
    <property type="evidence" value="ECO:0007669"/>
    <property type="project" value="InterPro"/>
</dbReference>
<evidence type="ECO:0000313" key="2">
    <source>
        <dbReference type="Proteomes" id="UP000821866"/>
    </source>
</evidence>
<gene>
    <name evidence="1" type="ORF">HPB51_026896</name>
</gene>
<protein>
    <submittedName>
        <fullName evidence="1">Uncharacterized protein</fullName>
    </submittedName>
</protein>
<dbReference type="PANTHER" id="PTHR14918:SF3">
    <property type="entry name" value="KICSTOR COMPLEX PROTEIN SZT2"/>
    <property type="match status" value="1"/>
</dbReference>
<comment type="caution">
    <text evidence="1">The sequence shown here is derived from an EMBL/GenBank/DDBJ whole genome shotgun (WGS) entry which is preliminary data.</text>
</comment>
<evidence type="ECO:0000313" key="1">
    <source>
        <dbReference type="EMBL" id="KAH7984893.1"/>
    </source>
</evidence>